<sequence>MLSRVAESLYWMGRYIERAENVARLLDIGLFIELDADLGGGERFSPVEIALTILACRDAFPLDVEAPSRDAVLRFLTFDRSNTQSILSMIARARENARGTQEAIGVDVWSEVNRLYLFLGGTRAQRKFVRGPSSLLNTIKNSCLLIDGMIQNTLPRDEVYHFLELGRHLERLDVLCRILRAKCPILTQQVEGTEAAMQLVRWTSLLRSCSAHGPFLRSERERVEPEGVIRFLVLDPEFPRSIRYSAARCQESLESISGGDDDAYGCEAERILGRLESDLRYLDVEEIFDRGLLRFLDSLQHTCHRVSDEIQRSFFLM</sequence>
<protein>
    <submittedName>
        <fullName evidence="2">Alpha-E domain-containing protein</fullName>
    </submittedName>
</protein>
<dbReference type="InterPro" id="IPR051680">
    <property type="entry name" value="ATP-dep_Glu-Cys_Ligase-2"/>
</dbReference>
<dbReference type="EMBL" id="JARRAG010000001">
    <property type="protein sequence ID" value="MDG3003149.1"/>
    <property type="molecule type" value="Genomic_DNA"/>
</dbReference>
<dbReference type="Proteomes" id="UP001216907">
    <property type="component" value="Unassembled WGS sequence"/>
</dbReference>
<feature type="domain" description="DUF403" evidence="1">
    <location>
        <begin position="1"/>
        <end position="315"/>
    </location>
</feature>
<dbReference type="Pfam" id="PF04168">
    <property type="entry name" value="Alpha-E"/>
    <property type="match status" value="1"/>
</dbReference>
<dbReference type="PANTHER" id="PTHR34595">
    <property type="entry name" value="BLR5612 PROTEIN"/>
    <property type="match status" value="1"/>
</dbReference>
<dbReference type="RefSeq" id="WP_277859504.1">
    <property type="nucleotide sequence ID" value="NZ_JARRAG010000001.1"/>
</dbReference>
<comment type="caution">
    <text evidence="2">The sequence shown here is derived from an EMBL/GenBank/DDBJ whole genome shotgun (WGS) entry which is preliminary data.</text>
</comment>
<reference evidence="2 3" key="1">
    <citation type="submission" date="2023-03" db="EMBL/GenBank/DDBJ databases">
        <title>Paludisphaera mucosa sp. nov. a novel planctomycete from northern fen.</title>
        <authorList>
            <person name="Ivanova A."/>
        </authorList>
    </citation>
    <scope>NUCLEOTIDE SEQUENCE [LARGE SCALE GENOMIC DNA]</scope>
    <source>
        <strain evidence="2 3">Pla2</strain>
    </source>
</reference>
<keyword evidence="3" id="KW-1185">Reference proteome</keyword>
<name>A0ABT6F6K8_9BACT</name>
<accession>A0ABT6F6K8</accession>
<dbReference type="InterPro" id="IPR007296">
    <property type="entry name" value="DUF403"/>
</dbReference>
<dbReference type="PANTHER" id="PTHR34595:SF7">
    <property type="entry name" value="SLL1039 PROTEIN"/>
    <property type="match status" value="1"/>
</dbReference>
<gene>
    <name evidence="2" type="ORF">PZE19_05165</name>
</gene>
<evidence type="ECO:0000259" key="1">
    <source>
        <dbReference type="Pfam" id="PF04168"/>
    </source>
</evidence>
<evidence type="ECO:0000313" key="2">
    <source>
        <dbReference type="EMBL" id="MDG3003149.1"/>
    </source>
</evidence>
<evidence type="ECO:0000313" key="3">
    <source>
        <dbReference type="Proteomes" id="UP001216907"/>
    </source>
</evidence>
<organism evidence="2 3">
    <name type="scientific">Paludisphaera mucosa</name>
    <dbReference type="NCBI Taxonomy" id="3030827"/>
    <lineage>
        <taxon>Bacteria</taxon>
        <taxon>Pseudomonadati</taxon>
        <taxon>Planctomycetota</taxon>
        <taxon>Planctomycetia</taxon>
        <taxon>Isosphaerales</taxon>
        <taxon>Isosphaeraceae</taxon>
        <taxon>Paludisphaera</taxon>
    </lineage>
</organism>
<proteinExistence type="predicted"/>